<evidence type="ECO:0000313" key="5">
    <source>
        <dbReference type="Proteomes" id="UP000663131"/>
    </source>
</evidence>
<accession>A0A871QZA1</accession>
<reference evidence="4" key="1">
    <citation type="submission" date="2020-10" db="EMBL/GenBank/DDBJ databases">
        <authorList>
            <person name="Palmer J.M."/>
        </authorList>
    </citation>
    <scope>NUCLEOTIDE SEQUENCE</scope>
    <source>
        <strain evidence="4">UCD 2041</strain>
    </source>
</reference>
<dbReference type="EMBL" id="CP063130">
    <property type="protein sequence ID" value="QOU18189.1"/>
    <property type="molecule type" value="Genomic_DNA"/>
</dbReference>
<dbReference type="EC" id="2.7.1.82" evidence="3"/>
<dbReference type="KEGG" id="bbrx:BRETT_005251"/>
<dbReference type="PANTHER" id="PTHR22603:SF66">
    <property type="entry name" value="ETHANOLAMINE KINASE"/>
    <property type="match status" value="1"/>
</dbReference>
<dbReference type="Gene3D" id="3.90.1200.10">
    <property type="match status" value="1"/>
</dbReference>
<evidence type="ECO:0000313" key="4">
    <source>
        <dbReference type="EMBL" id="QOU18189.1"/>
    </source>
</evidence>
<dbReference type="OrthoDB" id="10267235at2759"/>
<dbReference type="RefSeq" id="XP_041134683.1">
    <property type="nucleotide sequence ID" value="XM_041283731.1"/>
</dbReference>
<dbReference type="Proteomes" id="UP000663131">
    <property type="component" value="Chromosome 2"/>
</dbReference>
<dbReference type="GO" id="GO:0005737">
    <property type="term" value="C:cytoplasm"/>
    <property type="evidence" value="ECO:0007669"/>
    <property type="project" value="TreeGrafter"/>
</dbReference>
<sequence>MPSTYCLLSNGGLHFLPYHNSNSTDISLTRSDIGENTTGTKDSGQSMPLPSQSAFGIASSSSLPGMVPKDSSSRIFSTIFTSKARNQYPQQTSSIMGISSNSVASTVSSSCQSCVSNADWPVSGGKQDDYSLSKSRSTSPSVAKEVEKCCAHSIYLPDRYIEPSESSNQKLQVRQMLLEIFPEWGNNEDFIELHELTGGITNMLLKCTYKGPENVQNGYKTVLIRTYGRGTGLLIDRDREFVSHLVLNSYNLAPKVFARFGNGLVYGFIEGRALHFDELSNPSVYPFIASRLGQWHRTVRVKVIEEGLRRMRLEFRQSEKVEVSKKRPGNIWELIKGWIDILPQIKGLVAVCDKNQDLQQVRMDAKDPESIQLTLKQILSRELEWLASEIGDCSPQVAAHSDLLCGNIIIPSELSRELEEAGRNSKISTRHLHFDTNPISFIDYEYMMPGPRAFDISNHFQEWQGFACDKSLIPKPVRTNQLLRKWCMSYLQKDGSEVTEVMIDDLIDEISLYYGMPGFYWGIWAGIQSTISLIDFDYGGYSGQRLVEYWNWKRWYLKEKGSRLYKCVK</sequence>
<organism evidence="4 5">
    <name type="scientific">Dekkera bruxellensis</name>
    <name type="common">Brettanomyces custersii</name>
    <dbReference type="NCBI Taxonomy" id="5007"/>
    <lineage>
        <taxon>Eukaryota</taxon>
        <taxon>Fungi</taxon>
        <taxon>Dikarya</taxon>
        <taxon>Ascomycota</taxon>
        <taxon>Saccharomycotina</taxon>
        <taxon>Pichiomycetes</taxon>
        <taxon>Pichiales</taxon>
        <taxon>Pichiaceae</taxon>
        <taxon>Brettanomyces</taxon>
    </lineage>
</organism>
<comment type="pathway">
    <text evidence="1">Phospholipid metabolism; phosphatidylethanolamine biosynthesis; phosphatidylethanolamine from ethanolamine: step 1/3.</text>
</comment>
<comment type="similarity">
    <text evidence="2">Belongs to the choline/ethanolamine kinase family.</text>
</comment>
<dbReference type="SUPFAM" id="SSF56112">
    <property type="entry name" value="Protein kinase-like (PK-like)"/>
    <property type="match status" value="1"/>
</dbReference>
<evidence type="ECO:0000256" key="1">
    <source>
        <dbReference type="ARBA" id="ARBA00037883"/>
    </source>
</evidence>
<evidence type="ECO:0000256" key="3">
    <source>
        <dbReference type="ARBA" id="ARBA00038874"/>
    </source>
</evidence>
<reference evidence="4" key="2">
    <citation type="journal article" name="BMC Genomics">
        <title>New genome assemblies reveal patterns of domestication and adaptation across Brettanomyces (Dekkera) species.</title>
        <authorList>
            <person name="Roach M.J."/>
            <person name="Borneman A.R."/>
        </authorList>
    </citation>
    <scope>NUCLEOTIDE SEQUENCE</scope>
    <source>
        <strain evidence="4">UCD 2041</strain>
    </source>
</reference>
<evidence type="ECO:0000256" key="2">
    <source>
        <dbReference type="ARBA" id="ARBA00038211"/>
    </source>
</evidence>
<proteinExistence type="inferred from homology"/>
<dbReference type="GeneID" id="64577174"/>
<dbReference type="Pfam" id="PF01633">
    <property type="entry name" value="Choline_kinase"/>
    <property type="match status" value="1"/>
</dbReference>
<dbReference type="PANTHER" id="PTHR22603">
    <property type="entry name" value="CHOLINE/ETHANOALAMINE KINASE"/>
    <property type="match status" value="1"/>
</dbReference>
<dbReference type="AlphaFoldDB" id="A0A871QZA1"/>
<gene>
    <name evidence="4" type="ORF">BRETT_005251</name>
</gene>
<name>A0A871QZA1_DEKBR</name>
<protein>
    <recommendedName>
        <fullName evidence="3">ethanolamine kinase</fullName>
        <ecNumber evidence="3">2.7.1.82</ecNumber>
    </recommendedName>
</protein>
<dbReference type="InterPro" id="IPR011009">
    <property type="entry name" value="Kinase-like_dom_sf"/>
</dbReference>
<dbReference type="GO" id="GO:0004305">
    <property type="term" value="F:ethanolamine kinase activity"/>
    <property type="evidence" value="ECO:0007669"/>
    <property type="project" value="UniProtKB-EC"/>
</dbReference>
<dbReference type="CDD" id="cd05157">
    <property type="entry name" value="ETNK_euk"/>
    <property type="match status" value="1"/>
</dbReference>
<dbReference type="GO" id="GO:0006646">
    <property type="term" value="P:phosphatidylethanolamine biosynthetic process"/>
    <property type="evidence" value="ECO:0007669"/>
    <property type="project" value="TreeGrafter"/>
</dbReference>